<evidence type="ECO:0000259" key="7">
    <source>
        <dbReference type="Pfam" id="PF20684"/>
    </source>
</evidence>
<feature type="transmembrane region" description="Helical" evidence="6">
    <location>
        <begin position="124"/>
        <end position="144"/>
    </location>
</feature>
<dbReference type="PANTHER" id="PTHR33048">
    <property type="entry name" value="PTH11-LIKE INTEGRAL MEMBRANE PROTEIN (AFU_ORTHOLOGUE AFUA_5G11245)"/>
    <property type="match status" value="1"/>
</dbReference>
<evidence type="ECO:0000256" key="5">
    <source>
        <dbReference type="ARBA" id="ARBA00038359"/>
    </source>
</evidence>
<feature type="transmembrane region" description="Helical" evidence="6">
    <location>
        <begin position="173"/>
        <end position="195"/>
    </location>
</feature>
<comment type="similarity">
    <text evidence="5">Belongs to the SAT4 family.</text>
</comment>
<evidence type="ECO:0000313" key="8">
    <source>
        <dbReference type="EMBL" id="KAL2787403.1"/>
    </source>
</evidence>
<evidence type="ECO:0000256" key="1">
    <source>
        <dbReference type="ARBA" id="ARBA00004141"/>
    </source>
</evidence>
<reference evidence="8 9" key="1">
    <citation type="submission" date="2024-07" db="EMBL/GenBank/DDBJ databases">
        <title>Section-level genome sequencing and comparative genomics of Aspergillus sections Usti and Cavernicolus.</title>
        <authorList>
            <consortium name="Lawrence Berkeley National Laboratory"/>
            <person name="Nybo J.L."/>
            <person name="Vesth T.C."/>
            <person name="Theobald S."/>
            <person name="Frisvad J.C."/>
            <person name="Larsen T.O."/>
            <person name="Kjaerboelling I."/>
            <person name="Rothschild-Mancinelli K."/>
            <person name="Lyhne E.K."/>
            <person name="Kogle M.E."/>
            <person name="Barry K."/>
            <person name="Clum A."/>
            <person name="Na H."/>
            <person name="Ledsgaard L."/>
            <person name="Lin J."/>
            <person name="Lipzen A."/>
            <person name="Kuo A."/>
            <person name="Riley R."/>
            <person name="Mondo S."/>
            <person name="Labutti K."/>
            <person name="Haridas S."/>
            <person name="Pangalinan J."/>
            <person name="Salamov A.A."/>
            <person name="Simmons B.A."/>
            <person name="Magnuson J.K."/>
            <person name="Chen J."/>
            <person name="Drula E."/>
            <person name="Henrissat B."/>
            <person name="Wiebenga A."/>
            <person name="Lubbers R.J."/>
            <person name="Gomes A.C."/>
            <person name="Makela M.R."/>
            <person name="Stajich J."/>
            <person name="Grigoriev I.V."/>
            <person name="Mortensen U.H."/>
            <person name="De Vries R.P."/>
            <person name="Baker S.E."/>
            <person name="Andersen M.R."/>
        </authorList>
    </citation>
    <scope>NUCLEOTIDE SEQUENCE [LARGE SCALE GENOMIC DNA]</scope>
    <source>
        <strain evidence="8 9">CBS 209.92</strain>
    </source>
</reference>
<keyword evidence="2 6" id="KW-0812">Transmembrane</keyword>
<evidence type="ECO:0000256" key="6">
    <source>
        <dbReference type="SAM" id="Phobius"/>
    </source>
</evidence>
<evidence type="ECO:0000256" key="3">
    <source>
        <dbReference type="ARBA" id="ARBA00022989"/>
    </source>
</evidence>
<gene>
    <name evidence="8" type="ORF">BJX66DRAFT_353367</name>
</gene>
<feature type="transmembrane region" description="Helical" evidence="6">
    <location>
        <begin position="207"/>
        <end position="226"/>
    </location>
</feature>
<feature type="transmembrane region" description="Helical" evidence="6">
    <location>
        <begin position="246"/>
        <end position="272"/>
    </location>
</feature>
<keyword evidence="9" id="KW-1185">Reference proteome</keyword>
<accession>A0ABR4FVV9</accession>
<evidence type="ECO:0000313" key="9">
    <source>
        <dbReference type="Proteomes" id="UP001610563"/>
    </source>
</evidence>
<feature type="domain" description="Rhodopsin" evidence="7">
    <location>
        <begin position="27"/>
        <end position="269"/>
    </location>
</feature>
<feature type="transmembrane region" description="Helical" evidence="6">
    <location>
        <begin position="46"/>
        <end position="68"/>
    </location>
</feature>
<name>A0ABR4FVV9_9EURO</name>
<dbReference type="PANTHER" id="PTHR33048:SF164">
    <property type="entry name" value="INTEGRAL MEMBRANE PROTEIN-RELATED"/>
    <property type="match status" value="1"/>
</dbReference>
<comment type="subcellular location">
    <subcellularLocation>
        <location evidence="1">Membrane</location>
        <topology evidence="1">Multi-pass membrane protein</topology>
    </subcellularLocation>
</comment>
<dbReference type="InterPro" id="IPR049326">
    <property type="entry name" value="Rhodopsin_dom_fungi"/>
</dbReference>
<comment type="caution">
    <text evidence="8">The sequence shown here is derived from an EMBL/GenBank/DDBJ whole genome shotgun (WGS) entry which is preliminary data.</text>
</comment>
<evidence type="ECO:0000256" key="2">
    <source>
        <dbReference type="ARBA" id="ARBA00022692"/>
    </source>
</evidence>
<organism evidence="8 9">
    <name type="scientific">Aspergillus keveii</name>
    <dbReference type="NCBI Taxonomy" id="714993"/>
    <lineage>
        <taxon>Eukaryota</taxon>
        <taxon>Fungi</taxon>
        <taxon>Dikarya</taxon>
        <taxon>Ascomycota</taxon>
        <taxon>Pezizomycotina</taxon>
        <taxon>Eurotiomycetes</taxon>
        <taxon>Eurotiomycetidae</taxon>
        <taxon>Eurotiales</taxon>
        <taxon>Aspergillaceae</taxon>
        <taxon>Aspergillus</taxon>
        <taxon>Aspergillus subgen. Nidulantes</taxon>
    </lineage>
</organism>
<keyword evidence="3 6" id="KW-1133">Transmembrane helix</keyword>
<dbReference type="Pfam" id="PF20684">
    <property type="entry name" value="Fung_rhodopsin"/>
    <property type="match status" value="1"/>
</dbReference>
<keyword evidence="4 6" id="KW-0472">Membrane</keyword>
<sequence length="366" mass="40571">MPLESRSWILLAVSWPLCTLSTLLVTLRILVRTHLLRSFGWDDTSILLALLCSILNTILVTISAHHGTGQHTAGLSPYQVTQSTKYNWLSQGFHVMSTNWGKVSVGLFLLRIIQKVKSRRHKPVMYAGLVIMTLINAVCVYTIYGQCAPTSRLWDQTIEGECWDPEVQRDYAFFQGSASAFSDLVLAVYPLFTIYHLQMPLRLKIGLGILLSLGIIAMTAAIIKTINLSCLTSRSDYPWDTVNLVIWIAIEQYLIIIAACIPTLTPLVNIVVSGRWRDCCSKGNGNTGSSNANLASPGTPTTKHFFSPYTSAQAEEAMYPLSWARTSEEDPVAVARDGRGILMTTEICVRSEYGEPGPPEDQTRLI</sequence>
<dbReference type="EMBL" id="JBFTWV010000097">
    <property type="protein sequence ID" value="KAL2787403.1"/>
    <property type="molecule type" value="Genomic_DNA"/>
</dbReference>
<feature type="transmembrane region" description="Helical" evidence="6">
    <location>
        <begin position="6"/>
        <end position="25"/>
    </location>
</feature>
<dbReference type="Proteomes" id="UP001610563">
    <property type="component" value="Unassembled WGS sequence"/>
</dbReference>
<dbReference type="InterPro" id="IPR052337">
    <property type="entry name" value="SAT4-like"/>
</dbReference>
<evidence type="ECO:0000256" key="4">
    <source>
        <dbReference type="ARBA" id="ARBA00023136"/>
    </source>
</evidence>
<protein>
    <recommendedName>
        <fullName evidence="7">Rhodopsin domain-containing protein</fullName>
    </recommendedName>
</protein>
<proteinExistence type="inferred from homology"/>